<dbReference type="GO" id="GO:0045180">
    <property type="term" value="C:basal cortex"/>
    <property type="evidence" value="ECO:0007669"/>
    <property type="project" value="TreeGrafter"/>
</dbReference>
<protein>
    <submittedName>
        <fullName evidence="3">TOG domain-containing protein</fullName>
    </submittedName>
</protein>
<evidence type="ECO:0000313" key="2">
    <source>
        <dbReference type="Proteomes" id="UP000095280"/>
    </source>
</evidence>
<dbReference type="PANTHER" id="PTHR21567:SF9">
    <property type="entry name" value="CLIP-ASSOCIATING PROTEIN"/>
    <property type="match status" value="1"/>
</dbReference>
<dbReference type="PANTHER" id="PTHR21567">
    <property type="entry name" value="CLASP"/>
    <property type="match status" value="1"/>
</dbReference>
<dbReference type="GO" id="GO:0040001">
    <property type="term" value="P:establishment of mitotic spindle localization"/>
    <property type="evidence" value="ECO:0007669"/>
    <property type="project" value="TreeGrafter"/>
</dbReference>
<dbReference type="GO" id="GO:0008017">
    <property type="term" value="F:microtubule binding"/>
    <property type="evidence" value="ECO:0007669"/>
    <property type="project" value="TreeGrafter"/>
</dbReference>
<dbReference type="InterPro" id="IPR016024">
    <property type="entry name" value="ARM-type_fold"/>
</dbReference>
<evidence type="ECO:0000256" key="1">
    <source>
        <dbReference type="SAM" id="MobiDB-lite"/>
    </source>
</evidence>
<reference evidence="3" key="1">
    <citation type="submission" date="2016-11" db="UniProtKB">
        <authorList>
            <consortium name="WormBaseParasite"/>
        </authorList>
    </citation>
    <scope>IDENTIFICATION</scope>
</reference>
<dbReference type="GO" id="GO:0005876">
    <property type="term" value="C:spindle microtubule"/>
    <property type="evidence" value="ECO:0007669"/>
    <property type="project" value="TreeGrafter"/>
</dbReference>
<sequence length="208" mass="22207">NGTDSPPEGDRSSSSPGSIPDGPSPPPPPPALSSEPPANLWPGDASRRSNGRQRPKVLPLARPGSLGFHGNSRNGVGKSGCRRPAEAMGGEAGRHEDRKDRLQNLHSLLREKSIDSWDEHFKSVLLVLLETMGDGESDVRAASLTALQELLTAQPTRFADFLELTLLKILEAHADSDRAVSRAAEAAPKLLPLACPPMPACGLWRPLL</sequence>
<dbReference type="GO" id="GO:0000776">
    <property type="term" value="C:kinetochore"/>
    <property type="evidence" value="ECO:0007669"/>
    <property type="project" value="TreeGrafter"/>
</dbReference>
<dbReference type="InterPro" id="IPR011989">
    <property type="entry name" value="ARM-like"/>
</dbReference>
<evidence type="ECO:0000313" key="3">
    <source>
        <dbReference type="WBParaSite" id="maker-unitig_22171-snap-gene-0.3-mRNA-1"/>
    </source>
</evidence>
<dbReference type="GO" id="GO:0090307">
    <property type="term" value="P:mitotic spindle assembly"/>
    <property type="evidence" value="ECO:0007669"/>
    <property type="project" value="TreeGrafter"/>
</dbReference>
<dbReference type="Proteomes" id="UP000095280">
    <property type="component" value="Unplaced"/>
</dbReference>
<keyword evidence="2" id="KW-1185">Reference proteome</keyword>
<dbReference type="SUPFAM" id="SSF48371">
    <property type="entry name" value="ARM repeat"/>
    <property type="match status" value="1"/>
</dbReference>
<dbReference type="Gene3D" id="1.25.10.10">
    <property type="entry name" value="Leucine-rich Repeat Variant"/>
    <property type="match status" value="1"/>
</dbReference>
<proteinExistence type="predicted"/>
<feature type="compositionally biased region" description="Low complexity" evidence="1">
    <location>
        <begin position="1"/>
        <end position="21"/>
    </location>
</feature>
<dbReference type="AlphaFoldDB" id="A0A1I8F6C3"/>
<organism evidence="2 3">
    <name type="scientific">Macrostomum lignano</name>
    <dbReference type="NCBI Taxonomy" id="282301"/>
    <lineage>
        <taxon>Eukaryota</taxon>
        <taxon>Metazoa</taxon>
        <taxon>Spiralia</taxon>
        <taxon>Lophotrochozoa</taxon>
        <taxon>Platyhelminthes</taxon>
        <taxon>Rhabditophora</taxon>
        <taxon>Macrostomorpha</taxon>
        <taxon>Macrostomida</taxon>
        <taxon>Macrostomidae</taxon>
        <taxon>Macrostomum</taxon>
    </lineage>
</organism>
<feature type="compositionally biased region" description="Pro residues" evidence="1">
    <location>
        <begin position="22"/>
        <end position="31"/>
    </location>
</feature>
<dbReference type="WBParaSite" id="maker-unitig_22171-snap-gene-0.3-mRNA-1">
    <property type="protein sequence ID" value="maker-unitig_22171-snap-gene-0.3-mRNA-1"/>
    <property type="gene ID" value="maker-unitig_22171-snap-gene-0.3"/>
</dbReference>
<name>A0A1I8F6C3_9PLAT</name>
<accession>A0A1I8F6C3</accession>
<dbReference type="GO" id="GO:0005815">
    <property type="term" value="C:microtubule organizing center"/>
    <property type="evidence" value="ECO:0007669"/>
    <property type="project" value="TreeGrafter"/>
</dbReference>
<feature type="region of interest" description="Disordered" evidence="1">
    <location>
        <begin position="1"/>
        <end position="98"/>
    </location>
</feature>
<dbReference type="GO" id="GO:0005881">
    <property type="term" value="C:cytoplasmic microtubule"/>
    <property type="evidence" value="ECO:0007669"/>
    <property type="project" value="TreeGrafter"/>
</dbReference>
<dbReference type="GO" id="GO:0072686">
    <property type="term" value="C:mitotic spindle"/>
    <property type="evidence" value="ECO:0007669"/>
    <property type="project" value="TreeGrafter"/>
</dbReference>